<dbReference type="SMART" id="SM01230">
    <property type="entry name" value="Gln-synt_C"/>
    <property type="match status" value="1"/>
</dbReference>
<dbReference type="PROSITE" id="PS51987">
    <property type="entry name" value="GS_CATALYTIC"/>
    <property type="match status" value="1"/>
</dbReference>
<dbReference type="GO" id="GO:0016787">
    <property type="term" value="F:hydrolase activity"/>
    <property type="evidence" value="ECO:0007669"/>
    <property type="project" value="InterPro"/>
</dbReference>
<dbReference type="InterPro" id="IPR006680">
    <property type="entry name" value="Amidohydro-rel"/>
</dbReference>
<protein>
    <recommendedName>
        <fullName evidence="3">GS catalytic domain-containing protein</fullName>
    </recommendedName>
</protein>
<comment type="caution">
    <text evidence="4">The sequence shown here is derived from an EMBL/GenBank/DDBJ whole genome shotgun (WGS) entry which is preliminary data.</text>
</comment>
<name>A0A6G0WSY2_9STRA</name>
<dbReference type="Pfam" id="PF00120">
    <property type="entry name" value="Gln-synt_C"/>
    <property type="match status" value="1"/>
</dbReference>
<dbReference type="SUPFAM" id="SSF51556">
    <property type="entry name" value="Metallo-dependent hydrolases"/>
    <property type="match status" value="1"/>
</dbReference>
<dbReference type="InterPro" id="IPR008146">
    <property type="entry name" value="Gln_synth_cat_dom"/>
</dbReference>
<dbReference type="InterPro" id="IPR032466">
    <property type="entry name" value="Metal_Hydrolase"/>
</dbReference>
<proteinExistence type="inferred from homology"/>
<comment type="similarity">
    <text evidence="1 2">Belongs to the glutamine synthetase family.</text>
</comment>
<reference evidence="4 5" key="1">
    <citation type="submission" date="2019-07" db="EMBL/GenBank/DDBJ databases">
        <title>Genomics analysis of Aphanomyces spp. identifies a new class of oomycete effector associated with host adaptation.</title>
        <authorList>
            <person name="Gaulin E."/>
        </authorList>
    </citation>
    <scope>NUCLEOTIDE SEQUENCE [LARGE SCALE GENOMIC DNA]</scope>
    <source>
        <strain evidence="4 5">ATCC 201684</strain>
    </source>
</reference>
<dbReference type="InterPro" id="IPR027303">
    <property type="entry name" value="Gln_synth_gly_rich_site"/>
</dbReference>
<dbReference type="EMBL" id="VJMJ01000153">
    <property type="protein sequence ID" value="KAF0730564.1"/>
    <property type="molecule type" value="Genomic_DNA"/>
</dbReference>
<dbReference type="GO" id="GO:0004356">
    <property type="term" value="F:glutamine synthetase activity"/>
    <property type="evidence" value="ECO:0007669"/>
    <property type="project" value="InterPro"/>
</dbReference>
<dbReference type="PANTHER" id="PTHR43383">
    <property type="entry name" value="NODULIN 6"/>
    <property type="match status" value="1"/>
</dbReference>
<dbReference type="PROSITE" id="PS00181">
    <property type="entry name" value="GLNA_ATP"/>
    <property type="match status" value="1"/>
</dbReference>
<dbReference type="Gene3D" id="3.30.590.10">
    <property type="entry name" value="Glutamine synthetase/guanido kinase, catalytic domain"/>
    <property type="match status" value="1"/>
</dbReference>
<dbReference type="SUPFAM" id="SSF55931">
    <property type="entry name" value="Glutamine synthetase/guanido kinase"/>
    <property type="match status" value="1"/>
</dbReference>
<dbReference type="Pfam" id="PF04909">
    <property type="entry name" value="Amidohydro_2"/>
    <property type="match status" value="1"/>
</dbReference>
<dbReference type="Gene3D" id="3.20.20.140">
    <property type="entry name" value="Metal-dependent hydrolases"/>
    <property type="match status" value="1"/>
</dbReference>
<dbReference type="PANTHER" id="PTHR43383:SF2">
    <property type="entry name" value="AMIDOHYDROLASE 2 FAMILY PROTEIN"/>
    <property type="match status" value="1"/>
</dbReference>
<organism evidence="4 5">
    <name type="scientific">Aphanomyces euteiches</name>
    <dbReference type="NCBI Taxonomy" id="100861"/>
    <lineage>
        <taxon>Eukaryota</taxon>
        <taxon>Sar</taxon>
        <taxon>Stramenopiles</taxon>
        <taxon>Oomycota</taxon>
        <taxon>Saprolegniomycetes</taxon>
        <taxon>Saprolegniales</taxon>
        <taxon>Verrucalvaceae</taxon>
        <taxon>Aphanomyces</taxon>
    </lineage>
</organism>
<dbReference type="SUPFAM" id="SSF54368">
    <property type="entry name" value="Glutamine synthetase, N-terminal domain"/>
    <property type="match status" value="1"/>
</dbReference>
<dbReference type="InterPro" id="IPR036651">
    <property type="entry name" value="Gln_synt_N_sf"/>
</dbReference>
<evidence type="ECO:0000313" key="5">
    <source>
        <dbReference type="Proteomes" id="UP000481153"/>
    </source>
</evidence>
<sequence length="829" mass="90852">MLRDFIARLPVVDQHVHNVVEGPGNVPLHHILAETSDTTVLEDHVPHTLCYLRTLQDLAELYGCTPGQVGSVRRTLPINEMTKLCYKNVHALLIDDGYTPSGQANQTVQWHAQHVPVAKRIFRIEIEALKLLQDLSNPAYDSISGVAAAVRADVAANRHIIVGLKSISCYRTGLAIDPTTDFATVEKAYAALREEVRGRIAKSPTTQFRETKKTPVEKIVIDYLVVLALEMAIEYDIPLQFHTGFGDTDMQLSDGNPTHLKAILDLEKFRKAKIVLLHSSYPYSREAGYLASVYPQVYLDVGLAIPRLSVDGMLQAVGQLLELCPISKLLFSSDGTVSPEMCYIGVKWSKYVVTELLNGSVANKELTVDQATDAARKIFFENAVALYHLTPPQISLPPSISPPLAIPEGVQLVRLVWCGNDGLLRAKCVHVNALAKVQDSGVALTSAVQGLMAFADVLVPNCGLTSSEDIWMIPDLSTLKQLPHHPKHAMALVQLRDLNGKTTLCPRSAAQRQIDLFKELGLDIFCGFENEFNLYDSKNEPVDGTSYCQTYAMNLAPSFLDDLVESITAIGAPLWLVHPEACIGQFELSLTKLPALEAADKQLFLREIIKGVAVKHGYQPCFLPKPFEMQAGNGAHLHLSLWKGEANLIKEFPPLVKHFLAGILAHLDGILAITCATVNSYARMTPSCWAGIYSCWGIDNKEAAIRLCTSPDGYSNVELKTVDPTATPHLALAVVLAAGLDGIRRELELPPPVHGDPHNLSDDEKVKGHVRRLPSTLGAALDAFEADQVLVDALGARQAKAYVAVKRAHVAQFQAATIPEFVQTFRTKF</sequence>
<dbReference type="GO" id="GO:0006542">
    <property type="term" value="P:glutamine biosynthetic process"/>
    <property type="evidence" value="ECO:0007669"/>
    <property type="project" value="InterPro"/>
</dbReference>
<evidence type="ECO:0000313" key="4">
    <source>
        <dbReference type="EMBL" id="KAF0730564.1"/>
    </source>
</evidence>
<dbReference type="Proteomes" id="UP000481153">
    <property type="component" value="Unassembled WGS sequence"/>
</dbReference>
<dbReference type="Gene3D" id="3.10.20.70">
    <property type="entry name" value="Glutamine synthetase, N-terminal domain"/>
    <property type="match status" value="1"/>
</dbReference>
<dbReference type="AlphaFoldDB" id="A0A6G0WSY2"/>
<feature type="domain" description="GS catalytic" evidence="3">
    <location>
        <begin position="506"/>
        <end position="829"/>
    </location>
</feature>
<dbReference type="VEuPathDB" id="FungiDB:AeMF1_004447"/>
<evidence type="ECO:0000256" key="1">
    <source>
        <dbReference type="PROSITE-ProRule" id="PRU01331"/>
    </source>
</evidence>
<accession>A0A6G0WSY2</accession>
<evidence type="ECO:0000259" key="3">
    <source>
        <dbReference type="PROSITE" id="PS51987"/>
    </source>
</evidence>
<keyword evidence="5" id="KW-1185">Reference proteome</keyword>
<gene>
    <name evidence="4" type="ORF">Ae201684_011986</name>
</gene>
<dbReference type="InterPro" id="IPR014746">
    <property type="entry name" value="Gln_synth/guanido_kin_cat_dom"/>
</dbReference>
<evidence type="ECO:0000256" key="2">
    <source>
        <dbReference type="RuleBase" id="RU000384"/>
    </source>
</evidence>